<dbReference type="Gene3D" id="3.40.50.2000">
    <property type="entry name" value="Glycogen Phosphorylase B"/>
    <property type="match status" value="2"/>
</dbReference>
<proteinExistence type="predicted"/>
<dbReference type="EMBL" id="LSSL01004213">
    <property type="protein sequence ID" value="OLY79650.1"/>
    <property type="molecule type" value="Genomic_DNA"/>
</dbReference>
<name>A0A1R0GRZ0_9FUNG</name>
<dbReference type="AlphaFoldDB" id="A0A1R0GRZ0"/>
<sequence length="301" mass="33319">MLTNTSKLGFSCTAPFPAARCSDPCPLLMQPHFFLKVKSTICLSLERKEILSGMLHSNTIGFQTFSYARHLSSSCARILDLECTPKSVCFEKANVMLEIVPIGIDTENLFDPPKKNPKAIEQQESIARLYHGKKIIFGKDTLDIVSGIMQKLVAFDQFLSMYPEWKMRVVLIQVIASYSSNYPSLESKVAEKVSQINAKHGSIEFSPIVLYRPPPPSSLPTSPQSSLGDEEELFSALMKMSDLGLVTVIRDGMNTTALEYISCQKEKKSPLILSEFAGAASSISGAIQINPWNTYDVAHQI</sequence>
<dbReference type="PANTHER" id="PTHR10788">
    <property type="entry name" value="TREHALOSE-6-PHOSPHATE SYNTHASE"/>
    <property type="match status" value="1"/>
</dbReference>
<comment type="caution">
    <text evidence="1">The sequence shown here is derived from an EMBL/GenBank/DDBJ whole genome shotgun (WGS) entry which is preliminary data.</text>
</comment>
<feature type="non-terminal residue" evidence="1">
    <location>
        <position position="301"/>
    </location>
</feature>
<evidence type="ECO:0000313" key="1">
    <source>
        <dbReference type="EMBL" id="OLY79650.1"/>
    </source>
</evidence>
<dbReference type="GO" id="GO:0004805">
    <property type="term" value="F:trehalose-phosphatase activity"/>
    <property type="evidence" value="ECO:0007669"/>
    <property type="project" value="TreeGrafter"/>
</dbReference>
<evidence type="ECO:0000313" key="2">
    <source>
        <dbReference type="Proteomes" id="UP000187455"/>
    </source>
</evidence>
<dbReference type="GO" id="GO:0003825">
    <property type="term" value="F:alpha,alpha-trehalose-phosphate synthase (UDP-forming) activity"/>
    <property type="evidence" value="ECO:0007669"/>
    <property type="project" value="TreeGrafter"/>
</dbReference>
<reference evidence="1 2" key="1">
    <citation type="journal article" date="2016" name="Mol. Biol. Evol.">
        <title>Genome-Wide Survey of Gut Fungi (Harpellales) Reveals the First Horizontally Transferred Ubiquitin Gene from a Mosquito Host.</title>
        <authorList>
            <person name="Wang Y."/>
            <person name="White M.M."/>
            <person name="Kvist S."/>
            <person name="Moncalvo J.M."/>
        </authorList>
    </citation>
    <scope>NUCLEOTIDE SEQUENCE [LARGE SCALE GENOMIC DNA]</scope>
    <source>
        <strain evidence="1 2">ALG-7-W6</strain>
    </source>
</reference>
<accession>A0A1R0GRZ0</accession>
<protein>
    <submittedName>
        <fullName evidence="1">Alpha,alpha-trehalose-phosphate synthase [UDP-forming]</fullName>
    </submittedName>
</protein>
<dbReference type="GO" id="GO:0005992">
    <property type="term" value="P:trehalose biosynthetic process"/>
    <property type="evidence" value="ECO:0007669"/>
    <property type="project" value="InterPro"/>
</dbReference>
<dbReference type="OrthoDB" id="755951at2759"/>
<dbReference type="SUPFAM" id="SSF53756">
    <property type="entry name" value="UDP-Glycosyltransferase/glycogen phosphorylase"/>
    <property type="match status" value="1"/>
</dbReference>
<dbReference type="Proteomes" id="UP000187455">
    <property type="component" value="Unassembled WGS sequence"/>
</dbReference>
<keyword evidence="2" id="KW-1185">Reference proteome</keyword>
<organism evidence="1 2">
    <name type="scientific">Smittium mucronatum</name>
    <dbReference type="NCBI Taxonomy" id="133383"/>
    <lineage>
        <taxon>Eukaryota</taxon>
        <taxon>Fungi</taxon>
        <taxon>Fungi incertae sedis</taxon>
        <taxon>Zoopagomycota</taxon>
        <taxon>Kickxellomycotina</taxon>
        <taxon>Harpellomycetes</taxon>
        <taxon>Harpellales</taxon>
        <taxon>Legeriomycetaceae</taxon>
        <taxon>Smittium</taxon>
    </lineage>
</organism>
<dbReference type="PANTHER" id="PTHR10788:SF123">
    <property type="entry name" value="TREHALOSE-PHOSPHATASE"/>
    <property type="match status" value="1"/>
</dbReference>
<gene>
    <name evidence="1" type="ORF">AYI68_g6272</name>
</gene>
<dbReference type="InterPro" id="IPR001830">
    <property type="entry name" value="Glyco_trans_20"/>
</dbReference>
<dbReference type="GO" id="GO:0005946">
    <property type="term" value="C:alpha,alpha-trehalose-phosphate synthase complex (UDP-forming)"/>
    <property type="evidence" value="ECO:0007669"/>
    <property type="project" value="TreeGrafter"/>
</dbReference>
<dbReference type="Pfam" id="PF00982">
    <property type="entry name" value="Glyco_transf_20"/>
    <property type="match status" value="1"/>
</dbReference>
<dbReference type="GO" id="GO:0005829">
    <property type="term" value="C:cytosol"/>
    <property type="evidence" value="ECO:0007669"/>
    <property type="project" value="TreeGrafter"/>
</dbReference>
<dbReference type="STRING" id="133383.A0A1R0GRZ0"/>